<keyword evidence="4" id="KW-1185">Reference proteome</keyword>
<keyword evidence="3" id="KW-0808">Transferase</keyword>
<dbReference type="InterPro" id="IPR004046">
    <property type="entry name" value="GST_C"/>
</dbReference>
<proteinExistence type="predicted"/>
<feature type="domain" description="Glutathione S-transferase C-terminal" evidence="1">
    <location>
        <begin position="221"/>
        <end position="272"/>
    </location>
</feature>
<dbReference type="SUPFAM" id="SSF52833">
    <property type="entry name" value="Thioredoxin-like"/>
    <property type="match status" value="1"/>
</dbReference>
<dbReference type="AlphaFoldDB" id="A0A5D4XII8"/>
<dbReference type="OrthoDB" id="6021511at2"/>
<dbReference type="Gene3D" id="3.40.30.10">
    <property type="entry name" value="Glutaredoxin"/>
    <property type="match status" value="1"/>
</dbReference>
<dbReference type="InterPro" id="IPR036249">
    <property type="entry name" value="Thioredoxin-like_sf"/>
</dbReference>
<accession>A0A5D4XII8</accession>
<dbReference type="Pfam" id="PF00043">
    <property type="entry name" value="GST_C"/>
    <property type="match status" value="1"/>
</dbReference>
<evidence type="ECO:0000259" key="2">
    <source>
        <dbReference type="Pfam" id="PF13417"/>
    </source>
</evidence>
<protein>
    <submittedName>
        <fullName evidence="3">Glutathione S-transferase family protein</fullName>
    </submittedName>
</protein>
<reference evidence="3 4" key="1">
    <citation type="submission" date="2019-08" db="EMBL/GenBank/DDBJ databases">
        <title>Luteimonas viscosus sp. nov., isolated from soil of a sunflower field.</title>
        <authorList>
            <person name="Jianli Z."/>
            <person name="Ying Z."/>
        </authorList>
    </citation>
    <scope>NUCLEOTIDE SEQUENCE [LARGE SCALE GENOMIC DNA]</scope>
    <source>
        <strain evidence="3 4">XBU10</strain>
    </source>
</reference>
<dbReference type="CDD" id="cd00570">
    <property type="entry name" value="GST_N_family"/>
    <property type="match status" value="1"/>
</dbReference>
<evidence type="ECO:0000313" key="3">
    <source>
        <dbReference type="EMBL" id="TYT23723.1"/>
    </source>
</evidence>
<dbReference type="SUPFAM" id="SSF47616">
    <property type="entry name" value="GST C-terminal domain-like"/>
    <property type="match status" value="1"/>
</dbReference>
<evidence type="ECO:0000259" key="1">
    <source>
        <dbReference type="Pfam" id="PF00043"/>
    </source>
</evidence>
<organism evidence="3 4">
    <name type="scientific">Luteimonas viscosa</name>
    <dbReference type="NCBI Taxonomy" id="1132694"/>
    <lineage>
        <taxon>Bacteria</taxon>
        <taxon>Pseudomonadati</taxon>
        <taxon>Pseudomonadota</taxon>
        <taxon>Gammaproteobacteria</taxon>
        <taxon>Lysobacterales</taxon>
        <taxon>Lysobacteraceae</taxon>
        <taxon>Luteimonas</taxon>
    </lineage>
</organism>
<evidence type="ECO:0000313" key="4">
    <source>
        <dbReference type="Proteomes" id="UP000324973"/>
    </source>
</evidence>
<feature type="domain" description="GST N-terminal" evidence="2">
    <location>
        <begin position="68"/>
        <end position="141"/>
    </location>
</feature>
<dbReference type="Gene3D" id="1.20.1050.10">
    <property type="match status" value="1"/>
</dbReference>
<sequence>MAAIAGPPRRSFVIEDGAAFPRSPRVPMRWCSRTRATPLPTRGRCRRGRQGIAGTAFSWNGMHTIPMLYSEHFAPWSERARWAMDHHRLRYSLVEHTPLLGDLRLRAAARKATGAVSVPLLVDGPVRLRDSVAIAHYADSKGSMPRLLPAATADEVLAWCSRIEPLMQLGRARVLAGLKTGSASILEAAPVRTPDWLHPVVAAVGSLAVRRLEKKYAATYEPAAALETARSVIRQLEAALRGRMFLVDDRFSFADIAAASAFQFVQPVDSSFIALGPATRIVWTWPGLAEESASVIAWRDTLYHRHRALPSPVADVDR</sequence>
<dbReference type="Pfam" id="PF13417">
    <property type="entry name" value="GST_N_3"/>
    <property type="match status" value="1"/>
</dbReference>
<name>A0A5D4XII8_9GAMM</name>
<dbReference type="InterPro" id="IPR004045">
    <property type="entry name" value="Glutathione_S-Trfase_N"/>
</dbReference>
<gene>
    <name evidence="3" type="ORF">FZO89_15990</name>
</gene>
<dbReference type="GO" id="GO:0016740">
    <property type="term" value="F:transferase activity"/>
    <property type="evidence" value="ECO:0007669"/>
    <property type="project" value="UniProtKB-KW"/>
</dbReference>
<dbReference type="InterPro" id="IPR036282">
    <property type="entry name" value="Glutathione-S-Trfase_C_sf"/>
</dbReference>
<dbReference type="Proteomes" id="UP000324973">
    <property type="component" value="Unassembled WGS sequence"/>
</dbReference>
<comment type="caution">
    <text evidence="3">The sequence shown here is derived from an EMBL/GenBank/DDBJ whole genome shotgun (WGS) entry which is preliminary data.</text>
</comment>
<dbReference type="EMBL" id="VTFT01000002">
    <property type="protein sequence ID" value="TYT23723.1"/>
    <property type="molecule type" value="Genomic_DNA"/>
</dbReference>